<dbReference type="Proteomes" id="UP001596512">
    <property type="component" value="Unassembled WGS sequence"/>
</dbReference>
<protein>
    <submittedName>
        <fullName evidence="2">Uncharacterized protein</fullName>
    </submittedName>
</protein>
<gene>
    <name evidence="2" type="ORF">ACFQV2_21075</name>
</gene>
<reference evidence="3" key="1">
    <citation type="journal article" date="2019" name="Int. J. Syst. Evol. Microbiol.">
        <title>The Global Catalogue of Microorganisms (GCM) 10K type strain sequencing project: providing services to taxonomists for standard genome sequencing and annotation.</title>
        <authorList>
            <consortium name="The Broad Institute Genomics Platform"/>
            <consortium name="The Broad Institute Genome Sequencing Center for Infectious Disease"/>
            <person name="Wu L."/>
            <person name="Ma J."/>
        </authorList>
    </citation>
    <scope>NUCLEOTIDE SEQUENCE [LARGE SCALE GENOMIC DNA]</scope>
    <source>
        <strain evidence="3">JCM 17695</strain>
    </source>
</reference>
<organism evidence="2 3">
    <name type="scientific">Actinokineospora soli</name>
    <dbReference type="NCBI Taxonomy" id="1048753"/>
    <lineage>
        <taxon>Bacteria</taxon>
        <taxon>Bacillati</taxon>
        <taxon>Actinomycetota</taxon>
        <taxon>Actinomycetes</taxon>
        <taxon>Pseudonocardiales</taxon>
        <taxon>Pseudonocardiaceae</taxon>
        <taxon>Actinokineospora</taxon>
    </lineage>
</organism>
<dbReference type="EMBL" id="JBHTEY010000004">
    <property type="protein sequence ID" value="MFC7615621.1"/>
    <property type="molecule type" value="Genomic_DNA"/>
</dbReference>
<name>A0ABW2TS36_9PSEU</name>
<proteinExistence type="predicted"/>
<comment type="caution">
    <text evidence="2">The sequence shown here is derived from an EMBL/GenBank/DDBJ whole genome shotgun (WGS) entry which is preliminary data.</text>
</comment>
<evidence type="ECO:0000313" key="2">
    <source>
        <dbReference type="EMBL" id="MFC7615621.1"/>
    </source>
</evidence>
<evidence type="ECO:0000313" key="3">
    <source>
        <dbReference type="Proteomes" id="UP001596512"/>
    </source>
</evidence>
<feature type="region of interest" description="Disordered" evidence="1">
    <location>
        <begin position="19"/>
        <end position="41"/>
    </location>
</feature>
<accession>A0ABW2TS36</accession>
<sequence>MSNVLAKLGLTTRAEIAAEHARRSGNGNGLGESADVREPTG</sequence>
<keyword evidence="3" id="KW-1185">Reference proteome</keyword>
<evidence type="ECO:0000256" key="1">
    <source>
        <dbReference type="SAM" id="MobiDB-lite"/>
    </source>
</evidence>